<reference evidence="4 5" key="2">
    <citation type="submission" date="2016-05" db="EMBL/GenBank/DDBJ databases">
        <title>Lineage-specific infection strategies underlie the spectrum of fungal disease in amphibians.</title>
        <authorList>
            <person name="Cuomo C.A."/>
            <person name="Farrer R.A."/>
            <person name="James T."/>
            <person name="Longcore J."/>
            <person name="Birren B."/>
        </authorList>
    </citation>
    <scope>NUCLEOTIDE SEQUENCE [LARGE SCALE GENOMIC DNA]</scope>
    <source>
        <strain evidence="4 5">JEL423</strain>
    </source>
</reference>
<feature type="region of interest" description="Disordered" evidence="2">
    <location>
        <begin position="196"/>
        <end position="301"/>
    </location>
</feature>
<keyword evidence="1" id="KW-0175">Coiled coil</keyword>
<feature type="coiled-coil region" evidence="1">
    <location>
        <begin position="85"/>
        <end position="139"/>
    </location>
</feature>
<sequence>MKLAVTVLSSILFACSVTTAIPVNPSATTSAEASTLTVTPSAQTTPSIDFSNLPGGDMNLIRKYAQTKKSRDDVEKMDGLIRLEKLAQEELVEQLGKEIQELLRKCQSSEGHSKYGKKLNELEQKLEQERKTLDELATKLLTSDYSTFNWRLGKIKSQLLERLFGTNLRQPTSHYIRFLESDPKFLELISTFVSSTPSQQPGSEQASTSGTQNQSKHHKSPSSLSKTSTVSVQPIQTSSSTQATLSSTQRTSRSNSRLFGLWGNSKSSRVYDTPKSKNELKSFLDSPNPNDSDESDDESSV</sequence>
<organism evidence="4 5">
    <name type="scientific">Batrachochytrium dendrobatidis (strain JEL423)</name>
    <dbReference type="NCBI Taxonomy" id="403673"/>
    <lineage>
        <taxon>Eukaryota</taxon>
        <taxon>Fungi</taxon>
        <taxon>Fungi incertae sedis</taxon>
        <taxon>Chytridiomycota</taxon>
        <taxon>Chytridiomycota incertae sedis</taxon>
        <taxon>Chytridiomycetes</taxon>
        <taxon>Rhizophydiales</taxon>
        <taxon>Rhizophydiales incertae sedis</taxon>
        <taxon>Batrachochytrium</taxon>
    </lineage>
</organism>
<proteinExistence type="predicted"/>
<evidence type="ECO:0000256" key="2">
    <source>
        <dbReference type="SAM" id="MobiDB-lite"/>
    </source>
</evidence>
<dbReference type="Proteomes" id="UP000077115">
    <property type="component" value="Unassembled WGS sequence"/>
</dbReference>
<feature type="chain" id="PRO_5008077700" evidence="3">
    <location>
        <begin position="21"/>
        <end position="301"/>
    </location>
</feature>
<dbReference type="VEuPathDB" id="FungiDB:BDEG_24486"/>
<dbReference type="AlphaFoldDB" id="A0A177WM79"/>
<evidence type="ECO:0000256" key="1">
    <source>
        <dbReference type="SAM" id="Coils"/>
    </source>
</evidence>
<feature type="signal peptide" evidence="3">
    <location>
        <begin position="1"/>
        <end position="20"/>
    </location>
</feature>
<evidence type="ECO:0000313" key="4">
    <source>
        <dbReference type="EMBL" id="OAJ40785.1"/>
    </source>
</evidence>
<feature type="compositionally biased region" description="Acidic residues" evidence="2">
    <location>
        <begin position="291"/>
        <end position="301"/>
    </location>
</feature>
<protein>
    <submittedName>
        <fullName evidence="4">Uncharacterized protein</fullName>
    </submittedName>
</protein>
<evidence type="ECO:0000256" key="3">
    <source>
        <dbReference type="SAM" id="SignalP"/>
    </source>
</evidence>
<keyword evidence="3" id="KW-0732">Signal</keyword>
<dbReference type="EMBL" id="DS022305">
    <property type="protein sequence ID" value="OAJ40785.1"/>
    <property type="molecule type" value="Genomic_DNA"/>
</dbReference>
<feature type="compositionally biased region" description="Low complexity" evidence="2">
    <location>
        <begin position="221"/>
        <end position="257"/>
    </location>
</feature>
<feature type="compositionally biased region" description="Polar residues" evidence="2">
    <location>
        <begin position="196"/>
        <end position="214"/>
    </location>
</feature>
<name>A0A177WM79_BATDL</name>
<reference evidence="4 5" key="1">
    <citation type="submission" date="2006-10" db="EMBL/GenBank/DDBJ databases">
        <title>The Genome Sequence of Batrachochytrium dendrobatidis JEL423.</title>
        <authorList>
            <consortium name="The Broad Institute Genome Sequencing Platform"/>
            <person name="Birren B."/>
            <person name="Lander E."/>
            <person name="Galagan J."/>
            <person name="Cuomo C."/>
            <person name="Devon K."/>
            <person name="Jaffe D."/>
            <person name="Butler J."/>
            <person name="Alvarez P."/>
            <person name="Gnerre S."/>
            <person name="Grabherr M."/>
            <person name="Kleber M."/>
            <person name="Mauceli E."/>
            <person name="Brockman W."/>
            <person name="Young S."/>
            <person name="LaButti K."/>
            <person name="Sykes S."/>
            <person name="DeCaprio D."/>
            <person name="Crawford M."/>
            <person name="Koehrsen M."/>
            <person name="Engels R."/>
            <person name="Montgomery P."/>
            <person name="Pearson M."/>
            <person name="Howarth C."/>
            <person name="Larson L."/>
            <person name="White J."/>
            <person name="O'Leary S."/>
            <person name="Kodira C."/>
            <person name="Zeng Q."/>
            <person name="Yandava C."/>
            <person name="Alvarado L."/>
            <person name="Longcore J."/>
            <person name="James T."/>
        </authorList>
    </citation>
    <scope>NUCLEOTIDE SEQUENCE [LARGE SCALE GENOMIC DNA]</scope>
    <source>
        <strain evidence="4 5">JEL423</strain>
    </source>
</reference>
<dbReference type="PROSITE" id="PS51257">
    <property type="entry name" value="PROKAR_LIPOPROTEIN"/>
    <property type="match status" value="1"/>
</dbReference>
<gene>
    <name evidence="4" type="ORF">BDEG_24486</name>
</gene>
<accession>A0A177WM79</accession>
<feature type="compositionally biased region" description="Basic and acidic residues" evidence="2">
    <location>
        <begin position="272"/>
        <end position="282"/>
    </location>
</feature>
<evidence type="ECO:0000313" key="5">
    <source>
        <dbReference type="Proteomes" id="UP000077115"/>
    </source>
</evidence>